<accession>S2LEQ8</accession>
<dbReference type="RefSeq" id="WP_016416149.1">
    <property type="nucleotide sequence ID" value="NZ_AUAB01000038.1"/>
</dbReference>
<name>S2LEQ8_LITA3</name>
<protein>
    <recommendedName>
        <fullName evidence="1">ABC transporter domain-containing protein</fullName>
    </recommendedName>
</protein>
<reference evidence="2 3" key="1">
    <citation type="journal article" date="2013" name="Genome Announc.">
        <title>Draft genome sequence of the moderately halophilic gammaproteobacterium Halomonas anticariensis FP35.</title>
        <authorList>
            <person name="Tahrioui A."/>
            <person name="Quesada E."/>
            <person name="Llamas I."/>
        </authorList>
    </citation>
    <scope>NUCLEOTIDE SEQUENCE [LARGE SCALE GENOMIC DNA]</scope>
    <source>
        <strain evidence="3">DSM 16096 / CECT 5854 / LMG 22089 / FP35</strain>
    </source>
</reference>
<evidence type="ECO:0000259" key="1">
    <source>
        <dbReference type="PROSITE" id="PS50893"/>
    </source>
</evidence>
<dbReference type="OrthoDB" id="9804819at2"/>
<dbReference type="InterPro" id="IPR003439">
    <property type="entry name" value="ABC_transporter-like_ATP-bd"/>
</dbReference>
<keyword evidence="3" id="KW-1185">Reference proteome</keyword>
<feature type="domain" description="ABC transporter" evidence="1">
    <location>
        <begin position="10"/>
        <end position="234"/>
    </location>
</feature>
<dbReference type="SUPFAM" id="SSF52540">
    <property type="entry name" value="P-loop containing nucleoside triphosphate hydrolases"/>
    <property type="match status" value="1"/>
</dbReference>
<organism evidence="2 3">
    <name type="scientific">Litchfieldella anticariensis (strain DSM 16096 / CECT 5854 / CIP 108499 / LMG 22089 / FP35)</name>
    <name type="common">Halomonas anticariensis</name>
    <dbReference type="NCBI Taxonomy" id="1121939"/>
    <lineage>
        <taxon>Bacteria</taxon>
        <taxon>Pseudomonadati</taxon>
        <taxon>Pseudomonadota</taxon>
        <taxon>Gammaproteobacteria</taxon>
        <taxon>Oceanospirillales</taxon>
        <taxon>Halomonadaceae</taxon>
        <taxon>Litchfieldella</taxon>
    </lineage>
</organism>
<dbReference type="Gene3D" id="3.40.50.300">
    <property type="entry name" value="P-loop containing nucleotide triphosphate hydrolases"/>
    <property type="match status" value="1"/>
</dbReference>
<dbReference type="AlphaFoldDB" id="S2LEQ8"/>
<evidence type="ECO:0000313" key="3">
    <source>
        <dbReference type="Proteomes" id="UP000014463"/>
    </source>
</evidence>
<proteinExistence type="predicted"/>
<dbReference type="PANTHER" id="PTHR43038:SF3">
    <property type="entry name" value="ABC TRANSPORTER G FAMILY MEMBER 20 ISOFORM X1"/>
    <property type="match status" value="1"/>
</dbReference>
<dbReference type="GO" id="GO:0016887">
    <property type="term" value="F:ATP hydrolysis activity"/>
    <property type="evidence" value="ECO:0007669"/>
    <property type="project" value="InterPro"/>
</dbReference>
<sequence>MSKQDAAKKLIVDDLDYVISDKVIYSKASMEVNEGEIRGVLGPNGAGKTTFFDIICSLRNADRGIIKNDFLNQVYLSQTIMTPPVLRMGDISRLALSFISPKRPSKQVFLDRLNSWAPEVSNRFSEIWSKKSAICSYGEKRWFFTLTLLASESDLIILDEPTAGVDPEFRHYIWKCLSAAAKEGRAILVSSHNVNEVADNCDVFYMIYGHRFNIFNSSEEFMSCHEADSLDRAFINAATMTSN</sequence>
<comment type="caution">
    <text evidence="2">The sequence shown here is derived from an EMBL/GenBank/DDBJ whole genome shotgun (WGS) entry which is preliminary data.</text>
</comment>
<dbReference type="PROSITE" id="PS50893">
    <property type="entry name" value="ABC_TRANSPORTER_2"/>
    <property type="match status" value="1"/>
</dbReference>
<dbReference type="STRING" id="1121939.L861_23235"/>
<gene>
    <name evidence="2" type="ORF">L861_23235</name>
</gene>
<evidence type="ECO:0000313" key="2">
    <source>
        <dbReference type="EMBL" id="EPC03226.1"/>
    </source>
</evidence>
<dbReference type="Proteomes" id="UP000014463">
    <property type="component" value="Unassembled WGS sequence"/>
</dbReference>
<dbReference type="eggNOG" id="COG1131">
    <property type="taxonomic scope" value="Bacteria"/>
</dbReference>
<dbReference type="InterPro" id="IPR027417">
    <property type="entry name" value="P-loop_NTPase"/>
</dbReference>
<dbReference type="EMBL" id="ASTJ01000022">
    <property type="protein sequence ID" value="EPC03226.1"/>
    <property type="molecule type" value="Genomic_DNA"/>
</dbReference>
<dbReference type="GO" id="GO:0005524">
    <property type="term" value="F:ATP binding"/>
    <property type="evidence" value="ECO:0007669"/>
    <property type="project" value="InterPro"/>
</dbReference>
<dbReference type="Pfam" id="PF00005">
    <property type="entry name" value="ABC_tran"/>
    <property type="match status" value="1"/>
</dbReference>
<dbReference type="PANTHER" id="PTHR43038">
    <property type="entry name" value="ATP-BINDING CASSETTE, SUB-FAMILY H, MEMBER 1"/>
    <property type="match status" value="1"/>
</dbReference>